<comment type="caution">
    <text evidence="1">The sequence shown here is derived from an EMBL/GenBank/DDBJ whole genome shotgun (WGS) entry which is preliminary data.</text>
</comment>
<gene>
    <name evidence="1" type="ORF">OU798_03530</name>
</gene>
<dbReference type="EMBL" id="JAPOHD010000007">
    <property type="protein sequence ID" value="MCY1719395.1"/>
    <property type="molecule type" value="Genomic_DNA"/>
</dbReference>
<proteinExistence type="predicted"/>
<name>A0A9X3F2N2_9BACT</name>
<reference evidence="1" key="1">
    <citation type="submission" date="2022-11" db="EMBL/GenBank/DDBJ databases">
        <title>Marilongibacter aestuarii gen. nov., sp. nov., isolated from tidal flat sediment.</title>
        <authorList>
            <person name="Jiayan W."/>
        </authorList>
    </citation>
    <scope>NUCLEOTIDE SEQUENCE</scope>
    <source>
        <strain evidence="1">Z1-6</strain>
    </source>
</reference>
<dbReference type="RefSeq" id="WP_343331732.1">
    <property type="nucleotide sequence ID" value="NZ_JAPOHD010000007.1"/>
</dbReference>
<accession>A0A9X3F2N2</accession>
<dbReference type="InterPro" id="IPR017853">
    <property type="entry name" value="GH"/>
</dbReference>
<sequence length="606" mass="69243">MMIRVHIAFYLFLICCGIACTHQGRKNEEGNKDKGVPYILDMVHNNPGEEPTVSAYNDPEFVKARGYNGMVPQWYINCAVTYDNFEKGIVPEGSEERQWIEARASMIDEKLKACDAAGMNVYAFTDVFVAPRSVWAKYGEEMGQQETNLHGYGGDVKNVRKPNIRQPMIERLMRAQIAGIFGRFPSLDGLVIRFGETYLHDTPFHMGGKPVNEGEQGIKDHVKLINILREEVCVKRNKKLFYRTWDFGWFHTEPDVYLAITDQVEPHENLIFSIKHTKGDFLRTFPFNPTLGIGKHAQIVEAQCQREYEGKGAHPNYVAEAILNGFEEYEGMEGILGLNDLKSNPNLKGVWTWSRGGGWKGPYITNELWCDLNAYVLSQWAQGKGKTEVEIFNQYSVLHGLSTDDAVLFRKIAMLSSRGVLLGRSSKLTQINPWWIRDQFMGGLTDPGFNAHTDEAWGKTNKEFKEIVEKGLVDPVLEEKAQAVAIWKEMEILAGQLTTGDDTFRDYVCVSCAYGRIKYEIIEQAWTIMLKGLQGDKNETYNKEAVQKAFQKYELLWKEYNELKANNKQCATLYLPYGFNNHYKELHSDEGMDKAVRKYAEQIGKQ</sequence>
<dbReference type="AlphaFoldDB" id="A0A9X3F2N2"/>
<evidence type="ECO:0000313" key="2">
    <source>
        <dbReference type="Proteomes" id="UP001145087"/>
    </source>
</evidence>
<organism evidence="1 2">
    <name type="scientific">Draconibacterium aestuarii</name>
    <dbReference type="NCBI Taxonomy" id="2998507"/>
    <lineage>
        <taxon>Bacteria</taxon>
        <taxon>Pseudomonadati</taxon>
        <taxon>Bacteroidota</taxon>
        <taxon>Bacteroidia</taxon>
        <taxon>Marinilabiliales</taxon>
        <taxon>Prolixibacteraceae</taxon>
        <taxon>Draconibacterium</taxon>
    </lineage>
</organism>
<keyword evidence="2" id="KW-1185">Reference proteome</keyword>
<dbReference type="Proteomes" id="UP001145087">
    <property type="component" value="Unassembled WGS sequence"/>
</dbReference>
<protein>
    <submittedName>
        <fullName evidence="1">Uncharacterized protein</fullName>
    </submittedName>
</protein>
<evidence type="ECO:0000313" key="1">
    <source>
        <dbReference type="EMBL" id="MCY1719395.1"/>
    </source>
</evidence>
<dbReference type="SUPFAM" id="SSF51445">
    <property type="entry name" value="(Trans)glycosidases"/>
    <property type="match status" value="1"/>
</dbReference>